<reference evidence="4" key="1">
    <citation type="submission" date="2025-08" db="UniProtKB">
        <authorList>
            <consortium name="RefSeq"/>
        </authorList>
    </citation>
    <scope>IDENTIFICATION</scope>
    <source>
        <tissue evidence="4">Gonads</tissue>
    </source>
</reference>
<evidence type="ECO:0000313" key="4">
    <source>
        <dbReference type="RefSeq" id="XP_013386211.1"/>
    </source>
</evidence>
<dbReference type="Proteomes" id="UP000085678">
    <property type="component" value="Unplaced"/>
</dbReference>
<dbReference type="PANTHER" id="PTHR14705:SF0">
    <property type="entry name" value="CATION CHANNEL SPERM-ASSOCIATED AUXILIARY SUBUNIT BETA"/>
    <property type="match status" value="1"/>
</dbReference>
<dbReference type="InterPro" id="IPR048788">
    <property type="entry name" value="CATSPERB_2nd"/>
</dbReference>
<proteinExistence type="predicted"/>
<feature type="domain" description="Cation channel sperm-associated auxiliary subunit beta 2nd" evidence="2">
    <location>
        <begin position="106"/>
        <end position="227"/>
    </location>
</feature>
<protein>
    <submittedName>
        <fullName evidence="4">Cation channel sperm-associated protein subunit beta-like isoform X2</fullName>
    </submittedName>
</protein>
<feature type="domain" description="Cation channel sperm-associated auxiliary subunit beta N-terminal" evidence="1">
    <location>
        <begin position="10"/>
        <end position="79"/>
    </location>
</feature>
<dbReference type="Pfam" id="PF21541">
    <property type="entry name" value="CATSPERB_1st"/>
    <property type="match status" value="1"/>
</dbReference>
<dbReference type="OrthoDB" id="2159869at2759"/>
<dbReference type="GO" id="GO:0036128">
    <property type="term" value="C:CatSper complex"/>
    <property type="evidence" value="ECO:0007669"/>
    <property type="project" value="InterPro"/>
</dbReference>
<gene>
    <name evidence="4" type="primary">LOC106155765</name>
</gene>
<sequence length="242" mass="27401">MTYKYHILAHRPSITFSNSTWRKTFQFDTEVDWEEMTWVTTIPKEDISDDVVASREQWSVIIELDSNLDLFTVHGTLLDTLTDPIFHWDVGPRASQLAGDLVTGQMTLVHTPCESDHVLIMLQTQYGTLLGPSTAPYKTVESITWYNMTEALCSDGSACSGLTVYDMVLTNDHLIILTNRGLYVSNQMTSVNNSHTQLTYTRVDNGTELESHCIADESSHLYYSEVCSRQLDEKVKVFGVDK</sequence>
<evidence type="ECO:0000313" key="3">
    <source>
        <dbReference type="Proteomes" id="UP000085678"/>
    </source>
</evidence>
<evidence type="ECO:0000259" key="2">
    <source>
        <dbReference type="Pfam" id="PF21548"/>
    </source>
</evidence>
<name>A0A1S3HL74_LINAN</name>
<accession>A0A1S3HL74</accession>
<dbReference type="InterPro" id="IPR028748">
    <property type="entry name" value="CATSPERB"/>
</dbReference>
<dbReference type="GO" id="GO:0005929">
    <property type="term" value="C:cilium"/>
    <property type="evidence" value="ECO:0007669"/>
    <property type="project" value="TreeGrafter"/>
</dbReference>
<dbReference type="RefSeq" id="XP_013386211.1">
    <property type="nucleotide sequence ID" value="XM_013530757.2"/>
</dbReference>
<dbReference type="PANTHER" id="PTHR14705">
    <property type="entry name" value="CATION CHANNEL SPERM-ASSOCIATED PROTEIN SUBUNIT BETA"/>
    <property type="match status" value="1"/>
</dbReference>
<dbReference type="Pfam" id="PF21548">
    <property type="entry name" value="CATSPERB_2nd"/>
    <property type="match status" value="1"/>
</dbReference>
<evidence type="ECO:0000259" key="1">
    <source>
        <dbReference type="Pfam" id="PF21541"/>
    </source>
</evidence>
<dbReference type="GeneID" id="106155765"/>
<organism evidence="3 4">
    <name type="scientific">Lingula anatina</name>
    <name type="common">Brachiopod</name>
    <name type="synonym">Lingula unguis</name>
    <dbReference type="NCBI Taxonomy" id="7574"/>
    <lineage>
        <taxon>Eukaryota</taxon>
        <taxon>Metazoa</taxon>
        <taxon>Spiralia</taxon>
        <taxon>Lophotrochozoa</taxon>
        <taxon>Brachiopoda</taxon>
        <taxon>Linguliformea</taxon>
        <taxon>Lingulata</taxon>
        <taxon>Lingulida</taxon>
        <taxon>Linguloidea</taxon>
        <taxon>Lingulidae</taxon>
        <taxon>Lingula</taxon>
    </lineage>
</organism>
<keyword evidence="3" id="KW-1185">Reference proteome</keyword>
<dbReference type="InterPro" id="IPR048786">
    <property type="entry name" value="CATSPERB_N"/>
</dbReference>
<dbReference type="AlphaFoldDB" id="A0A1S3HL74"/>